<dbReference type="GO" id="GO:0005737">
    <property type="term" value="C:cytoplasm"/>
    <property type="evidence" value="ECO:0007669"/>
    <property type="project" value="TreeGrafter"/>
</dbReference>
<evidence type="ECO:0000256" key="3">
    <source>
        <dbReference type="ARBA" id="ARBA00022723"/>
    </source>
</evidence>
<organism evidence="10 11">
    <name type="scientific">Armatimonas rosea</name>
    <dbReference type="NCBI Taxonomy" id="685828"/>
    <lineage>
        <taxon>Bacteria</taxon>
        <taxon>Bacillati</taxon>
        <taxon>Armatimonadota</taxon>
        <taxon>Armatimonadia</taxon>
        <taxon>Armatimonadales</taxon>
        <taxon>Armatimonadaceae</taxon>
        <taxon>Armatimonas</taxon>
    </lineage>
</organism>
<accession>A0A7W9SNB0</accession>
<feature type="domain" description="EF-hand" evidence="9">
    <location>
        <begin position="505"/>
        <end position="535"/>
    </location>
</feature>
<keyword evidence="11" id="KW-1185">Reference proteome</keyword>
<dbReference type="Pfam" id="PF00884">
    <property type="entry name" value="Sulfatase"/>
    <property type="match status" value="1"/>
</dbReference>
<dbReference type="PANTHER" id="PTHR45953">
    <property type="entry name" value="IDURONATE 2-SULFATASE"/>
    <property type="match status" value="1"/>
</dbReference>
<name>A0A7W9SNB0_ARMRO</name>
<dbReference type="Proteomes" id="UP000520814">
    <property type="component" value="Unassembled WGS sequence"/>
</dbReference>
<evidence type="ECO:0000313" key="10">
    <source>
        <dbReference type="EMBL" id="MBB6049766.1"/>
    </source>
</evidence>
<reference evidence="10 11" key="1">
    <citation type="submission" date="2020-08" db="EMBL/GenBank/DDBJ databases">
        <title>Genomic Encyclopedia of Type Strains, Phase IV (KMG-IV): sequencing the most valuable type-strain genomes for metagenomic binning, comparative biology and taxonomic classification.</title>
        <authorList>
            <person name="Goeker M."/>
        </authorList>
    </citation>
    <scope>NUCLEOTIDE SEQUENCE [LARGE SCALE GENOMIC DNA]</scope>
    <source>
        <strain evidence="10 11">DSM 23562</strain>
    </source>
</reference>
<evidence type="ECO:0000259" key="9">
    <source>
        <dbReference type="PROSITE" id="PS50222"/>
    </source>
</evidence>
<evidence type="ECO:0000313" key="11">
    <source>
        <dbReference type="Proteomes" id="UP000520814"/>
    </source>
</evidence>
<evidence type="ECO:0000256" key="4">
    <source>
        <dbReference type="ARBA" id="ARBA00022729"/>
    </source>
</evidence>
<dbReference type="PROSITE" id="PS50222">
    <property type="entry name" value="EF_HAND_2"/>
    <property type="match status" value="1"/>
</dbReference>
<dbReference type="InterPro" id="IPR002048">
    <property type="entry name" value="EF_hand_dom"/>
</dbReference>
<keyword evidence="4 8" id="KW-0732">Signal</keyword>
<dbReference type="EC" id="3.1.6.13" evidence="10"/>
<sequence>MKLLLSLVSLVALATLTAPALAQSKPNVLFIAVDDLRPELGCYGNTVIKSPNIDRLAKSGMVFQQAYCQQAVCSPSRSSLLTGRRPDATKVWDLVTHFRTALPDTVTLPQYFKQQGYHAAGLGKIYHGGYDDAPSWSVPHWTPKTKELDTTKSHAYLATDKAEEQLPDGAVAAEAISRLKDYKKSGQPFFLAVGFVKPHLPFVSPKKYWDLYDPAKIPGGDSDTLPEGAPAFVGHDNGELHGYGNIPAGNPISPAVSRELRHGYYAAISYMDAQVGKLLDTLKAEGLDKNTIIVLWGDHGWQLGDHGLWHKHTNFERATHAPLIVSAPGMPNAGKTTPALAEFVDIYPTLAELAGLPQPTGLDGKSLKPILDNPSASVRKVALSQYPRSADGKPVMGYSARDTRWRLTLWRDRTSGATVATELYDEKNDPKESVNVAAKPENAAVIAELTRELDTAYANLGAPVPTTKNAKTPQKAATDRVALFNRKDTNKDDQLTYDEFMAGQPDPEQAKERFKKFDTNKDGKLSRDEFIKQGK</sequence>
<dbReference type="InterPro" id="IPR000917">
    <property type="entry name" value="Sulfatase_N"/>
</dbReference>
<evidence type="ECO:0000256" key="6">
    <source>
        <dbReference type="ARBA" id="ARBA00022837"/>
    </source>
</evidence>
<proteinExistence type="inferred from homology"/>
<dbReference type="CDD" id="cd00051">
    <property type="entry name" value="EFh"/>
    <property type="match status" value="1"/>
</dbReference>
<comment type="caution">
    <text evidence="10">The sequence shown here is derived from an EMBL/GenBank/DDBJ whole genome shotgun (WGS) entry which is preliminary data.</text>
</comment>
<dbReference type="GO" id="GO:0004423">
    <property type="term" value="F:iduronate-2-sulfatase activity"/>
    <property type="evidence" value="ECO:0007669"/>
    <property type="project" value="UniProtKB-EC"/>
</dbReference>
<protein>
    <submittedName>
        <fullName evidence="10">Iduronate 2-sulfatase</fullName>
        <ecNumber evidence="10">3.1.6.13</ecNumber>
    </submittedName>
</protein>
<gene>
    <name evidence="10" type="ORF">HNQ39_001528</name>
</gene>
<dbReference type="GO" id="GO:0005509">
    <property type="term" value="F:calcium ion binding"/>
    <property type="evidence" value="ECO:0007669"/>
    <property type="project" value="InterPro"/>
</dbReference>
<dbReference type="PROSITE" id="PS00018">
    <property type="entry name" value="EF_HAND_1"/>
    <property type="match status" value="1"/>
</dbReference>
<dbReference type="PANTHER" id="PTHR45953:SF1">
    <property type="entry name" value="IDURONATE 2-SULFATASE"/>
    <property type="match status" value="1"/>
</dbReference>
<dbReference type="InterPro" id="IPR024607">
    <property type="entry name" value="Sulfatase_CS"/>
</dbReference>
<dbReference type="InterPro" id="IPR017850">
    <property type="entry name" value="Alkaline_phosphatase_core_sf"/>
</dbReference>
<feature type="signal peptide" evidence="8">
    <location>
        <begin position="1"/>
        <end position="22"/>
    </location>
</feature>
<evidence type="ECO:0000256" key="8">
    <source>
        <dbReference type="SAM" id="SignalP"/>
    </source>
</evidence>
<comment type="similarity">
    <text evidence="2">Belongs to the sulfatase family.</text>
</comment>
<feature type="region of interest" description="Disordered" evidence="7">
    <location>
        <begin position="500"/>
        <end position="519"/>
    </location>
</feature>
<keyword evidence="5 10" id="KW-0378">Hydrolase</keyword>
<dbReference type="InterPro" id="IPR018247">
    <property type="entry name" value="EF_Hand_1_Ca_BS"/>
</dbReference>
<feature type="compositionally biased region" description="Basic and acidic residues" evidence="7">
    <location>
        <begin position="508"/>
        <end position="519"/>
    </location>
</feature>
<evidence type="ECO:0000256" key="5">
    <source>
        <dbReference type="ARBA" id="ARBA00022801"/>
    </source>
</evidence>
<dbReference type="PROSITE" id="PS00523">
    <property type="entry name" value="SULFATASE_1"/>
    <property type="match status" value="1"/>
</dbReference>
<dbReference type="Gene3D" id="3.40.720.10">
    <property type="entry name" value="Alkaline Phosphatase, subunit A"/>
    <property type="match status" value="1"/>
</dbReference>
<dbReference type="CDD" id="cd16030">
    <property type="entry name" value="iduronate-2-sulfatase"/>
    <property type="match status" value="1"/>
</dbReference>
<evidence type="ECO:0000256" key="7">
    <source>
        <dbReference type="SAM" id="MobiDB-lite"/>
    </source>
</evidence>
<dbReference type="RefSeq" id="WP_184193366.1">
    <property type="nucleotide sequence ID" value="NZ_JACHGW010000001.1"/>
</dbReference>
<keyword evidence="3" id="KW-0479">Metal-binding</keyword>
<evidence type="ECO:0000256" key="2">
    <source>
        <dbReference type="ARBA" id="ARBA00008779"/>
    </source>
</evidence>
<comment type="cofactor">
    <cofactor evidence="1">
        <name>Ca(2+)</name>
        <dbReference type="ChEBI" id="CHEBI:29108"/>
    </cofactor>
</comment>
<evidence type="ECO:0000256" key="1">
    <source>
        <dbReference type="ARBA" id="ARBA00001913"/>
    </source>
</evidence>
<dbReference type="Pfam" id="PF13202">
    <property type="entry name" value="EF-hand_5"/>
    <property type="match status" value="1"/>
</dbReference>
<dbReference type="InterPro" id="IPR035874">
    <property type="entry name" value="IDS"/>
</dbReference>
<feature type="chain" id="PRO_5030647143" evidence="8">
    <location>
        <begin position="23"/>
        <end position="535"/>
    </location>
</feature>
<dbReference type="InterPro" id="IPR011992">
    <property type="entry name" value="EF-hand-dom_pair"/>
</dbReference>
<keyword evidence="6" id="KW-0106">Calcium</keyword>
<dbReference type="SUPFAM" id="SSF53649">
    <property type="entry name" value="Alkaline phosphatase-like"/>
    <property type="match status" value="1"/>
</dbReference>
<dbReference type="AlphaFoldDB" id="A0A7W9SNB0"/>
<dbReference type="Gene3D" id="1.10.238.10">
    <property type="entry name" value="EF-hand"/>
    <property type="match status" value="1"/>
</dbReference>
<dbReference type="EMBL" id="JACHGW010000001">
    <property type="protein sequence ID" value="MBB6049766.1"/>
    <property type="molecule type" value="Genomic_DNA"/>
</dbReference>
<dbReference type="SUPFAM" id="SSF47473">
    <property type="entry name" value="EF-hand"/>
    <property type="match status" value="1"/>
</dbReference>